<dbReference type="Pfam" id="PF07715">
    <property type="entry name" value="Plug"/>
    <property type="match status" value="1"/>
</dbReference>
<evidence type="ECO:0000256" key="1">
    <source>
        <dbReference type="ARBA" id="ARBA00004571"/>
    </source>
</evidence>
<comment type="subcellular location">
    <subcellularLocation>
        <location evidence="1 10">Cell outer membrane</location>
        <topology evidence="1 10">Multi-pass membrane protein</topology>
    </subcellularLocation>
</comment>
<keyword evidence="6" id="KW-0406">Ion transport</keyword>
<feature type="domain" description="TonB-dependent receptor plug" evidence="15">
    <location>
        <begin position="48"/>
        <end position="154"/>
    </location>
</feature>
<dbReference type="PROSITE" id="PS00430">
    <property type="entry name" value="TONB_DEPENDENT_REC_1"/>
    <property type="match status" value="1"/>
</dbReference>
<reference evidence="16 17" key="1">
    <citation type="submission" date="2020-04" db="EMBL/GenBank/DDBJ databases">
        <title>Acinetobacter Taxon 24.</title>
        <authorList>
            <person name="Nemec A."/>
            <person name="Radolfova-Krizova L."/>
            <person name="Higgins P.G."/>
            <person name="Spanelova P."/>
        </authorList>
    </citation>
    <scope>NUCLEOTIDE SEQUENCE [LARGE SCALE GENOMIC DNA]</scope>
    <source>
        <strain evidence="16 17">ANC 5380</strain>
    </source>
</reference>
<sequence length="646" mass="73136">MRLLILSASVLLANSQVFPANNDSKNHPSHSMDTIVVTASAQQENIHEVLASINVIDGEQLNQRYVNDLSDALDDQAGIQNIGVGLNRKGISIRGMDPTHTLYLVDGQRINSSTSAISHSDGELNWIPTEAIQQIEVVRGPMSSLYGSEALGGVVNIITKKPTMQWMGSLSLQSIVNESYQGGDQFKSSTYLAGPLIQDKLGVNIWAEHRQRSMLKDPANGQLAKQDEQKNNKAHVGLFWQPTQQQMIDFIVEHGVEDREDLRGGTRNLYYQVNDEIERTRYGMKHQGNWDWGKSTLQIYQSEFERKSQRSDGGDVTSPQKLTDQTASAQLQWNLAAHDFVLGQEFHKETLKDPTVNKKQEDSTHHYGIYLQDLWQVNDAMKIGFGLRGDDHQEFGWELSPKLSALYQFNDAWMFKTGVGKGYKAPTLKQLSTEFESHSAMGGRGVIRGNPDLQPETNTAYEMSVHFHHQNLETSLGWFKNNIDDLIETQRQASCSFVGKVCLDYVNVAKAEIQGLEWSATYQIEPALHLEANYTYLDAKNKTNNSPLVDRAKYQINTSIIWDIYDRLQTKLRQQYRSQQFQGTGVEDAKSYNLWHVYANYQLKPQLTLFTGIENFTDKKIGFNANQQHSFSDAGRRYFAGLNMSF</sequence>
<evidence type="ECO:0000256" key="10">
    <source>
        <dbReference type="PROSITE-ProRule" id="PRU01360"/>
    </source>
</evidence>
<evidence type="ECO:0000256" key="13">
    <source>
        <dbReference type="SAM" id="SignalP"/>
    </source>
</evidence>
<keyword evidence="3 10" id="KW-1134">Transmembrane beta strand</keyword>
<keyword evidence="16" id="KW-0675">Receptor</keyword>
<keyword evidence="2 10" id="KW-0813">Transport</keyword>
<dbReference type="PANTHER" id="PTHR30069:SF53">
    <property type="entry name" value="COLICIN I RECEPTOR-RELATED"/>
    <property type="match status" value="1"/>
</dbReference>
<feature type="short sequence motif" description="TonB box" evidence="11">
    <location>
        <begin position="34"/>
        <end position="40"/>
    </location>
</feature>
<dbReference type="GO" id="GO:0009279">
    <property type="term" value="C:cell outer membrane"/>
    <property type="evidence" value="ECO:0007669"/>
    <property type="project" value="UniProtKB-SubCell"/>
</dbReference>
<comment type="caution">
    <text evidence="16">The sequence shown here is derived from an EMBL/GenBank/DDBJ whole genome shotgun (WGS) entry which is preliminary data.</text>
</comment>
<dbReference type="RefSeq" id="WP_171541046.1">
    <property type="nucleotide sequence ID" value="NZ_JABERL010000056.1"/>
</dbReference>
<dbReference type="AlphaFoldDB" id="A0A7Y2RHD6"/>
<evidence type="ECO:0000256" key="4">
    <source>
        <dbReference type="ARBA" id="ARBA00022692"/>
    </source>
</evidence>
<evidence type="ECO:0000259" key="15">
    <source>
        <dbReference type="Pfam" id="PF07715"/>
    </source>
</evidence>
<evidence type="ECO:0000256" key="11">
    <source>
        <dbReference type="PROSITE-ProRule" id="PRU10143"/>
    </source>
</evidence>
<evidence type="ECO:0000256" key="7">
    <source>
        <dbReference type="ARBA" id="ARBA00023077"/>
    </source>
</evidence>
<dbReference type="EMBL" id="JABERL010000056">
    <property type="protein sequence ID" value="NNH78853.1"/>
    <property type="molecule type" value="Genomic_DNA"/>
</dbReference>
<dbReference type="Pfam" id="PF00593">
    <property type="entry name" value="TonB_dep_Rec_b-barrel"/>
    <property type="match status" value="1"/>
</dbReference>
<dbReference type="PANTHER" id="PTHR30069">
    <property type="entry name" value="TONB-DEPENDENT OUTER MEMBRANE RECEPTOR"/>
    <property type="match status" value="1"/>
</dbReference>
<comment type="similarity">
    <text evidence="10 12">Belongs to the TonB-dependent receptor family.</text>
</comment>
<gene>
    <name evidence="16" type="ORF">HLH17_14610</name>
</gene>
<protein>
    <submittedName>
        <fullName evidence="16">TonB-dependent receptor</fullName>
    </submittedName>
</protein>
<dbReference type="InterPro" id="IPR010916">
    <property type="entry name" value="TonB_box_CS"/>
</dbReference>
<dbReference type="PROSITE" id="PS52016">
    <property type="entry name" value="TONB_DEPENDENT_REC_3"/>
    <property type="match status" value="1"/>
</dbReference>
<dbReference type="InterPro" id="IPR037066">
    <property type="entry name" value="Plug_dom_sf"/>
</dbReference>
<evidence type="ECO:0000256" key="12">
    <source>
        <dbReference type="RuleBase" id="RU003357"/>
    </source>
</evidence>
<dbReference type="Proteomes" id="UP000569202">
    <property type="component" value="Unassembled WGS sequence"/>
</dbReference>
<name>A0A7Y2RHD6_9GAMM</name>
<dbReference type="GO" id="GO:0015344">
    <property type="term" value="F:siderophore uptake transmembrane transporter activity"/>
    <property type="evidence" value="ECO:0007669"/>
    <property type="project" value="TreeGrafter"/>
</dbReference>
<dbReference type="CDD" id="cd01347">
    <property type="entry name" value="ligand_gated_channel"/>
    <property type="match status" value="1"/>
</dbReference>
<dbReference type="Gene3D" id="2.40.170.20">
    <property type="entry name" value="TonB-dependent receptor, beta-barrel domain"/>
    <property type="match status" value="1"/>
</dbReference>
<feature type="domain" description="TonB-dependent receptor-like beta-barrel" evidence="14">
    <location>
        <begin position="266"/>
        <end position="615"/>
    </location>
</feature>
<accession>A0A7Y2RHD6</accession>
<dbReference type="InterPro" id="IPR039426">
    <property type="entry name" value="TonB-dep_rcpt-like"/>
</dbReference>
<keyword evidence="4 10" id="KW-0812">Transmembrane</keyword>
<evidence type="ECO:0000256" key="3">
    <source>
        <dbReference type="ARBA" id="ARBA00022452"/>
    </source>
</evidence>
<dbReference type="GO" id="GO:0044718">
    <property type="term" value="P:siderophore transmembrane transport"/>
    <property type="evidence" value="ECO:0007669"/>
    <property type="project" value="TreeGrafter"/>
</dbReference>
<evidence type="ECO:0000256" key="8">
    <source>
        <dbReference type="ARBA" id="ARBA00023136"/>
    </source>
</evidence>
<evidence type="ECO:0000256" key="9">
    <source>
        <dbReference type="ARBA" id="ARBA00023237"/>
    </source>
</evidence>
<evidence type="ECO:0000256" key="5">
    <source>
        <dbReference type="ARBA" id="ARBA00022729"/>
    </source>
</evidence>
<keyword evidence="8 10" id="KW-0472">Membrane</keyword>
<organism evidence="16 17">
    <name type="scientific">Acinetobacter terrae</name>
    <dbReference type="NCBI Taxonomy" id="2731247"/>
    <lineage>
        <taxon>Bacteria</taxon>
        <taxon>Pseudomonadati</taxon>
        <taxon>Pseudomonadota</taxon>
        <taxon>Gammaproteobacteria</taxon>
        <taxon>Moraxellales</taxon>
        <taxon>Moraxellaceae</taxon>
        <taxon>Acinetobacter</taxon>
        <taxon>Acinetobacter Taxon 24</taxon>
    </lineage>
</organism>
<evidence type="ECO:0000313" key="16">
    <source>
        <dbReference type="EMBL" id="NNH78853.1"/>
    </source>
</evidence>
<dbReference type="InterPro" id="IPR036942">
    <property type="entry name" value="Beta-barrel_TonB_sf"/>
</dbReference>
<keyword evidence="9 10" id="KW-0998">Cell outer membrane</keyword>
<evidence type="ECO:0000259" key="14">
    <source>
        <dbReference type="Pfam" id="PF00593"/>
    </source>
</evidence>
<dbReference type="Gene3D" id="2.170.130.10">
    <property type="entry name" value="TonB-dependent receptor, plug domain"/>
    <property type="match status" value="1"/>
</dbReference>
<keyword evidence="7 11" id="KW-0798">TonB box</keyword>
<evidence type="ECO:0000256" key="6">
    <source>
        <dbReference type="ARBA" id="ARBA00023065"/>
    </source>
</evidence>
<dbReference type="InterPro" id="IPR012910">
    <property type="entry name" value="Plug_dom"/>
</dbReference>
<dbReference type="InterPro" id="IPR000531">
    <property type="entry name" value="Beta-barrel_TonB"/>
</dbReference>
<feature type="chain" id="PRO_5031557938" evidence="13">
    <location>
        <begin position="20"/>
        <end position="646"/>
    </location>
</feature>
<proteinExistence type="inferred from homology"/>
<evidence type="ECO:0000313" key="17">
    <source>
        <dbReference type="Proteomes" id="UP000569202"/>
    </source>
</evidence>
<feature type="signal peptide" evidence="13">
    <location>
        <begin position="1"/>
        <end position="19"/>
    </location>
</feature>
<evidence type="ECO:0000256" key="2">
    <source>
        <dbReference type="ARBA" id="ARBA00022448"/>
    </source>
</evidence>
<dbReference type="SUPFAM" id="SSF56935">
    <property type="entry name" value="Porins"/>
    <property type="match status" value="1"/>
</dbReference>
<keyword evidence="5 13" id="KW-0732">Signal</keyword>